<dbReference type="Pfam" id="PF05195">
    <property type="entry name" value="AMP_N"/>
    <property type="match status" value="1"/>
</dbReference>
<keyword evidence="11" id="KW-0645">Protease</keyword>
<dbReference type="PANTHER" id="PTHR43226:SF4">
    <property type="entry name" value="XAA-PRO AMINOPEPTIDASE 3"/>
    <property type="match status" value="1"/>
</dbReference>
<dbReference type="SUPFAM" id="SSF55920">
    <property type="entry name" value="Creatinase/aminopeptidase"/>
    <property type="match status" value="1"/>
</dbReference>
<dbReference type="PANTHER" id="PTHR43226">
    <property type="entry name" value="XAA-PRO AMINOPEPTIDASE 3"/>
    <property type="match status" value="1"/>
</dbReference>
<evidence type="ECO:0000256" key="9">
    <source>
        <dbReference type="SAM" id="MobiDB-lite"/>
    </source>
</evidence>
<dbReference type="Gene3D" id="3.90.230.10">
    <property type="entry name" value="Creatinase/methionine aminopeptidase superfamily"/>
    <property type="match status" value="1"/>
</dbReference>
<keyword evidence="6" id="KW-0378">Hydrolase</keyword>
<dbReference type="GO" id="GO:0070006">
    <property type="term" value="F:metalloaminopeptidase activity"/>
    <property type="evidence" value="ECO:0007669"/>
    <property type="project" value="InterPro"/>
</dbReference>
<dbReference type="InterPro" id="IPR001131">
    <property type="entry name" value="Peptidase_M24B_aminopep-P_CS"/>
</dbReference>
<dbReference type="Proteomes" id="UP000595374">
    <property type="component" value="Chromosome"/>
</dbReference>
<evidence type="ECO:0000256" key="5">
    <source>
        <dbReference type="ARBA" id="ARBA00022723"/>
    </source>
</evidence>
<gene>
    <name evidence="11" type="ORF">I6H47_10890</name>
</gene>
<protein>
    <recommendedName>
        <fullName evidence="4">Xaa-Pro aminopeptidase</fullName>
        <ecNumber evidence="4">3.4.11.9</ecNumber>
    </recommendedName>
</protein>
<keyword evidence="11" id="KW-0031">Aminopeptidase</keyword>
<feature type="compositionally biased region" description="Polar residues" evidence="9">
    <location>
        <begin position="1"/>
        <end position="10"/>
    </location>
</feature>
<dbReference type="CDD" id="cd01087">
    <property type="entry name" value="Prolidase"/>
    <property type="match status" value="1"/>
</dbReference>
<proteinExistence type="inferred from homology"/>
<evidence type="ECO:0000313" key="11">
    <source>
        <dbReference type="EMBL" id="QQB13348.1"/>
    </source>
</evidence>
<feature type="region of interest" description="Disordered" evidence="9">
    <location>
        <begin position="1"/>
        <end position="23"/>
    </location>
</feature>
<evidence type="ECO:0000256" key="1">
    <source>
        <dbReference type="ARBA" id="ARBA00001424"/>
    </source>
</evidence>
<organism evidence="11 12">
    <name type="scientific">Brevibacterium casei</name>
    <dbReference type="NCBI Taxonomy" id="33889"/>
    <lineage>
        <taxon>Bacteria</taxon>
        <taxon>Bacillati</taxon>
        <taxon>Actinomycetota</taxon>
        <taxon>Actinomycetes</taxon>
        <taxon>Micrococcales</taxon>
        <taxon>Brevibacteriaceae</taxon>
        <taxon>Brevibacterium</taxon>
    </lineage>
</organism>
<evidence type="ECO:0000256" key="8">
    <source>
        <dbReference type="RuleBase" id="RU000590"/>
    </source>
</evidence>
<dbReference type="PROSITE" id="PS00491">
    <property type="entry name" value="PROLINE_PEPTIDASE"/>
    <property type="match status" value="1"/>
</dbReference>
<accession>A0A7T3ZX98</accession>
<keyword evidence="7" id="KW-0464">Manganese</keyword>
<keyword evidence="5 8" id="KW-0479">Metal-binding</keyword>
<dbReference type="InterPro" id="IPR029149">
    <property type="entry name" value="Creatin/AminoP/Spt16_N"/>
</dbReference>
<dbReference type="InterPro" id="IPR036005">
    <property type="entry name" value="Creatinase/aminopeptidase-like"/>
</dbReference>
<dbReference type="GO" id="GO:0030145">
    <property type="term" value="F:manganese ion binding"/>
    <property type="evidence" value="ECO:0007669"/>
    <property type="project" value="InterPro"/>
</dbReference>
<evidence type="ECO:0000256" key="6">
    <source>
        <dbReference type="ARBA" id="ARBA00022801"/>
    </source>
</evidence>
<comment type="catalytic activity">
    <reaction evidence="1">
        <text>Release of any N-terminal amino acid, including proline, that is linked to proline, even from a dipeptide or tripeptide.</text>
        <dbReference type="EC" id="3.4.11.9"/>
    </reaction>
</comment>
<dbReference type="Gene3D" id="3.40.350.10">
    <property type="entry name" value="Creatinase/prolidase N-terminal domain"/>
    <property type="match status" value="1"/>
</dbReference>
<comment type="cofactor">
    <cofactor evidence="2">
        <name>Mn(2+)</name>
        <dbReference type="ChEBI" id="CHEBI:29035"/>
    </cofactor>
</comment>
<dbReference type="RefSeq" id="WP_198498559.1">
    <property type="nucleotide sequence ID" value="NZ_CP065989.1"/>
</dbReference>
<evidence type="ECO:0000256" key="7">
    <source>
        <dbReference type="ARBA" id="ARBA00023211"/>
    </source>
</evidence>
<dbReference type="InterPro" id="IPR000994">
    <property type="entry name" value="Pept_M24"/>
</dbReference>
<dbReference type="Pfam" id="PF00557">
    <property type="entry name" value="Peptidase_M24"/>
    <property type="match status" value="1"/>
</dbReference>
<evidence type="ECO:0000313" key="12">
    <source>
        <dbReference type="Proteomes" id="UP000595374"/>
    </source>
</evidence>
<dbReference type="InterPro" id="IPR007865">
    <property type="entry name" value="Aminopep_P_N"/>
</dbReference>
<evidence type="ECO:0000259" key="10">
    <source>
        <dbReference type="SMART" id="SM01011"/>
    </source>
</evidence>
<dbReference type="SUPFAM" id="SSF53092">
    <property type="entry name" value="Creatinase/prolidase N-terminal domain"/>
    <property type="match status" value="1"/>
</dbReference>
<feature type="domain" description="Aminopeptidase P N-terminal" evidence="10">
    <location>
        <begin position="46"/>
        <end position="191"/>
    </location>
</feature>
<dbReference type="GO" id="GO:0005829">
    <property type="term" value="C:cytosol"/>
    <property type="evidence" value="ECO:0007669"/>
    <property type="project" value="TreeGrafter"/>
</dbReference>
<evidence type="ECO:0000256" key="4">
    <source>
        <dbReference type="ARBA" id="ARBA00012574"/>
    </source>
</evidence>
<dbReference type="EC" id="3.4.11.9" evidence="4"/>
<dbReference type="AlphaFoldDB" id="A0A7T3ZX98"/>
<dbReference type="EMBL" id="CP065989">
    <property type="protein sequence ID" value="QQB13348.1"/>
    <property type="molecule type" value="Genomic_DNA"/>
</dbReference>
<evidence type="ECO:0000256" key="3">
    <source>
        <dbReference type="ARBA" id="ARBA00008766"/>
    </source>
</evidence>
<sequence>MTDSTETDQPINDRVNNRSHRPSSRAFRDFVSQGWDRTPLNAEALAAAGFTPERRAKISAAFPGERLVVPAGGLKVRSNDTDYRFRAHSAFIHLTGLEADSEPDAVLVFEPEGDEHAVTLYFRPRAGADTEEFFSDARYGEYWVGPRADLEAMATMTGIATANSATVDDAITKDLGAISVRLVRAADTRIDSVIDLARTQVQADLETSEAGDAELAQALSELRLVKDDHEIEAMREAVAITRAGFDNVVASLPQAVAHRRGERVIETAFETAARSDGNGIGYDTIAASGNHACTLHWIRNDGPVVDGDLVLVDAGAEADSLYTADITRTLPVSGTFTEVQAKIYDAVLDASDAAFAVAAEHTQRTVRFRELHEAAMEIIAARLEEFGLLPVSAAESLSPEGQQHRRWMVHGTSHHLGLDVHDCAQARAEMYLDGVLEPGMVFTIEPGLYFKADDLLVPEEFRGIGVRVEDDVLVTADGVENLSAGFPRTRAEIEAWVQGR</sequence>
<dbReference type="GO" id="GO:0006508">
    <property type="term" value="P:proteolysis"/>
    <property type="evidence" value="ECO:0007669"/>
    <property type="project" value="TreeGrafter"/>
</dbReference>
<name>A0A7T3ZX98_9MICO</name>
<dbReference type="InterPro" id="IPR052433">
    <property type="entry name" value="X-Pro_dipept-like"/>
</dbReference>
<comment type="similarity">
    <text evidence="3 8">Belongs to the peptidase M24B family.</text>
</comment>
<reference evidence="11 12" key="1">
    <citation type="submission" date="2020-12" db="EMBL/GenBank/DDBJ databases">
        <title>FDA dAtabase for Regulatory Grade micrObial Sequences (FDA-ARGOS): Supporting development and validation of Infectious Disease Dx tests.</title>
        <authorList>
            <person name="Sproer C."/>
            <person name="Gronow S."/>
            <person name="Severitt S."/>
            <person name="Schroder I."/>
            <person name="Tallon L."/>
            <person name="Sadzewicz L."/>
            <person name="Zhao X."/>
            <person name="Boylan J."/>
            <person name="Ott S."/>
            <person name="Bowen H."/>
            <person name="Vavikolanu K."/>
            <person name="Mehta A."/>
            <person name="Aluvathingal J."/>
            <person name="Nadendla S."/>
            <person name="Lowell S."/>
            <person name="Myers T."/>
            <person name="Yan Y."/>
            <person name="Sichtig H."/>
        </authorList>
    </citation>
    <scope>NUCLEOTIDE SEQUENCE [LARGE SCALE GENOMIC DNA]</scope>
    <source>
        <strain evidence="11 12">FDAARGOS_990</strain>
    </source>
</reference>
<dbReference type="SMART" id="SM01011">
    <property type="entry name" value="AMP_N"/>
    <property type="match status" value="1"/>
</dbReference>
<evidence type="ECO:0000256" key="2">
    <source>
        <dbReference type="ARBA" id="ARBA00001936"/>
    </source>
</evidence>